<dbReference type="Proteomes" id="UP001189429">
    <property type="component" value="Unassembled WGS sequence"/>
</dbReference>
<evidence type="ECO:0000256" key="1">
    <source>
        <dbReference type="SAM" id="MobiDB-lite"/>
    </source>
</evidence>
<organism evidence="3 4">
    <name type="scientific">Prorocentrum cordatum</name>
    <dbReference type="NCBI Taxonomy" id="2364126"/>
    <lineage>
        <taxon>Eukaryota</taxon>
        <taxon>Sar</taxon>
        <taxon>Alveolata</taxon>
        <taxon>Dinophyceae</taxon>
        <taxon>Prorocentrales</taxon>
        <taxon>Prorocentraceae</taxon>
        <taxon>Prorocentrum</taxon>
    </lineage>
</organism>
<accession>A0ABN9QUV4</accession>
<feature type="signal peptide" evidence="2">
    <location>
        <begin position="1"/>
        <end position="18"/>
    </location>
</feature>
<keyword evidence="2" id="KW-0732">Signal</keyword>
<feature type="compositionally biased region" description="Basic residues" evidence="1">
    <location>
        <begin position="307"/>
        <end position="330"/>
    </location>
</feature>
<name>A0ABN9QUV4_9DINO</name>
<evidence type="ECO:0000313" key="3">
    <source>
        <dbReference type="EMBL" id="CAK0810085.1"/>
    </source>
</evidence>
<sequence>MAAFRSLVLFGVAHAAAGLKEDPLPVHNLTVCNAYADARPLTVYTLSKMAKLTEEPLKYKECRLIPMQLSPGERLDFKMAGLSVGTFRANGLPKSPANLVLVPYHHTKDSTTAAFASHAFSSKEEAQVESSGEVAVIDAYAGTLNGTLKIEAGTKKAKRIAEMKAGSQVVLPAGGYQIQLNDASDKRIQAAALEASDRGRYVVLRVGSEADRYAQELVVSSAEGNGGAAQGSGSLRAGLGVFAVAAAALSLGSGHGVSAGHGTGSAEGQFRRSSLPPREARGGHGLSVGRGGGPGGTGLAEQDQRNRTGRNRTRRNRTGRNKTRRNRTRQNRTSAEQGWAEQDWRNRTSAEEVQYLGPMIGHLERLRRAAMTQLDA</sequence>
<feature type="chain" id="PRO_5047317735" evidence="2">
    <location>
        <begin position="19"/>
        <end position="376"/>
    </location>
</feature>
<feature type="compositionally biased region" description="Gly residues" evidence="1">
    <location>
        <begin position="283"/>
        <end position="298"/>
    </location>
</feature>
<reference evidence="3" key="1">
    <citation type="submission" date="2023-10" db="EMBL/GenBank/DDBJ databases">
        <authorList>
            <person name="Chen Y."/>
            <person name="Shah S."/>
            <person name="Dougan E. K."/>
            <person name="Thang M."/>
            <person name="Chan C."/>
        </authorList>
    </citation>
    <scope>NUCLEOTIDE SEQUENCE [LARGE SCALE GENOMIC DNA]</scope>
</reference>
<evidence type="ECO:0000256" key="2">
    <source>
        <dbReference type="SAM" id="SignalP"/>
    </source>
</evidence>
<feature type="compositionally biased region" description="Gly residues" evidence="1">
    <location>
        <begin position="255"/>
        <end position="265"/>
    </location>
</feature>
<gene>
    <name evidence="3" type="ORF">PCOR1329_LOCUS15154</name>
</gene>
<keyword evidence="4" id="KW-1185">Reference proteome</keyword>
<dbReference type="EMBL" id="CAUYUJ010004559">
    <property type="protein sequence ID" value="CAK0810085.1"/>
    <property type="molecule type" value="Genomic_DNA"/>
</dbReference>
<feature type="region of interest" description="Disordered" evidence="1">
    <location>
        <begin position="255"/>
        <end position="343"/>
    </location>
</feature>
<proteinExistence type="predicted"/>
<protein>
    <submittedName>
        <fullName evidence="3">Uncharacterized protein</fullName>
    </submittedName>
</protein>
<comment type="caution">
    <text evidence="3">The sequence shown here is derived from an EMBL/GenBank/DDBJ whole genome shotgun (WGS) entry which is preliminary data.</text>
</comment>
<evidence type="ECO:0000313" key="4">
    <source>
        <dbReference type="Proteomes" id="UP001189429"/>
    </source>
</evidence>